<dbReference type="AlphaFoldDB" id="A0A0G1XKE3"/>
<dbReference type="PATRIC" id="fig|1618676.3.peg.385"/>
<dbReference type="PANTHER" id="PTHR47505:SF1">
    <property type="entry name" value="DNA UTILIZATION PROTEIN YHGH"/>
    <property type="match status" value="1"/>
</dbReference>
<proteinExistence type="inferred from homology"/>
<dbReference type="InterPro" id="IPR029057">
    <property type="entry name" value="PRTase-like"/>
</dbReference>
<evidence type="ECO:0000313" key="4">
    <source>
        <dbReference type="Proteomes" id="UP000034445"/>
    </source>
</evidence>
<name>A0A0G1XKE3_9BACT</name>
<evidence type="ECO:0000313" key="3">
    <source>
        <dbReference type="EMBL" id="KKW31396.1"/>
    </source>
</evidence>
<dbReference type="PANTHER" id="PTHR47505">
    <property type="entry name" value="DNA UTILIZATION PROTEIN YHGH"/>
    <property type="match status" value="1"/>
</dbReference>
<feature type="domain" description="Phosphoribosyltransferase" evidence="2">
    <location>
        <begin position="25"/>
        <end position="116"/>
    </location>
</feature>
<comment type="similarity">
    <text evidence="1">Belongs to the ComF/GntX family.</text>
</comment>
<evidence type="ECO:0000256" key="1">
    <source>
        <dbReference type="ARBA" id="ARBA00008007"/>
    </source>
</evidence>
<evidence type="ECO:0000259" key="2">
    <source>
        <dbReference type="Pfam" id="PF00156"/>
    </source>
</evidence>
<comment type="caution">
    <text evidence="3">The sequence shown here is derived from an EMBL/GenBank/DDBJ whole genome shotgun (WGS) entry which is preliminary data.</text>
</comment>
<dbReference type="Proteomes" id="UP000034445">
    <property type="component" value="Unassembled WGS sequence"/>
</dbReference>
<dbReference type="InterPro" id="IPR051910">
    <property type="entry name" value="ComF/GntX_DNA_util-trans"/>
</dbReference>
<dbReference type="SUPFAM" id="SSF53271">
    <property type="entry name" value="PRTase-like"/>
    <property type="match status" value="1"/>
</dbReference>
<protein>
    <recommendedName>
        <fullName evidence="2">Phosphoribosyltransferase domain-containing protein</fullName>
    </recommendedName>
</protein>
<gene>
    <name evidence="3" type="ORF">UY74_C0015G0019</name>
</gene>
<dbReference type="Gene3D" id="3.40.50.2020">
    <property type="match status" value="1"/>
</dbReference>
<dbReference type="EMBL" id="LCRF01000015">
    <property type="protein sequence ID" value="KKW31396.1"/>
    <property type="molecule type" value="Genomic_DNA"/>
</dbReference>
<reference evidence="3 4" key="1">
    <citation type="journal article" date="2015" name="Nature">
        <title>rRNA introns, odd ribosomes, and small enigmatic genomes across a large radiation of phyla.</title>
        <authorList>
            <person name="Brown C.T."/>
            <person name="Hug L.A."/>
            <person name="Thomas B.C."/>
            <person name="Sharon I."/>
            <person name="Castelle C.J."/>
            <person name="Singh A."/>
            <person name="Wilkins M.J."/>
            <person name="Williams K.H."/>
            <person name="Banfield J.F."/>
        </authorList>
    </citation>
    <scope>NUCLEOTIDE SEQUENCE [LARGE SCALE GENOMIC DNA]</scope>
</reference>
<feature type="non-terminal residue" evidence="3">
    <location>
        <position position="1"/>
    </location>
</feature>
<sequence>FSEKTVILPIPLHLRKELDRGYNQAALLAEKLSAETKIPFDAGLLKKIKATPSQTALSGRERVLNVYDSFGVKFPERVKNKTVLLVDDISTTGATLSEAARVLKSSGAKAVIGLVVARG</sequence>
<accession>A0A0G1XKE3</accession>
<dbReference type="Pfam" id="PF00156">
    <property type="entry name" value="Pribosyltran"/>
    <property type="match status" value="1"/>
</dbReference>
<organism evidence="3 4">
    <name type="scientific">Candidatus Kaiserbacteria bacterium GW2011_GWC2_52_8b</name>
    <dbReference type="NCBI Taxonomy" id="1618676"/>
    <lineage>
        <taxon>Bacteria</taxon>
        <taxon>Candidatus Kaiseribacteriota</taxon>
    </lineage>
</organism>
<dbReference type="CDD" id="cd06223">
    <property type="entry name" value="PRTases_typeI"/>
    <property type="match status" value="1"/>
</dbReference>
<dbReference type="InterPro" id="IPR000836">
    <property type="entry name" value="PRTase_dom"/>
</dbReference>